<dbReference type="PANTHER" id="PTHR31265">
    <property type="entry name" value="OS02G0527500 PROTEIN-RELATED"/>
    <property type="match status" value="1"/>
</dbReference>
<feature type="transmembrane region" description="Helical" evidence="1">
    <location>
        <begin position="171"/>
        <end position="188"/>
    </location>
</feature>
<dbReference type="InterPro" id="IPR036140">
    <property type="entry name" value="PFN_sf"/>
</dbReference>
<evidence type="ECO:0000256" key="1">
    <source>
        <dbReference type="SAM" id="Phobius"/>
    </source>
</evidence>
<protein>
    <submittedName>
        <fullName evidence="2">Uncharacterized protein</fullName>
    </submittedName>
</protein>
<feature type="transmembrane region" description="Helical" evidence="1">
    <location>
        <begin position="259"/>
        <end position="280"/>
    </location>
</feature>
<gene>
    <name evidence="2" type="ORF">TEA_003600</name>
</gene>
<evidence type="ECO:0000313" key="3">
    <source>
        <dbReference type="Proteomes" id="UP000306102"/>
    </source>
</evidence>
<comment type="caution">
    <text evidence="2">The sequence shown here is derived from an EMBL/GenBank/DDBJ whole genome shotgun (WGS) entry which is preliminary data.</text>
</comment>
<dbReference type="Pfam" id="PF00235">
    <property type="entry name" value="Profilin"/>
    <property type="match status" value="1"/>
</dbReference>
<dbReference type="InterPro" id="IPR052437">
    <property type="entry name" value="Pectin_Meth_Modulator"/>
</dbReference>
<dbReference type="EMBL" id="SDRB02012690">
    <property type="protein sequence ID" value="THF96969.1"/>
    <property type="molecule type" value="Genomic_DNA"/>
</dbReference>
<keyword evidence="1" id="KW-0472">Membrane</keyword>
<proteinExistence type="predicted"/>
<keyword evidence="3" id="KW-1185">Reference proteome</keyword>
<dbReference type="AlphaFoldDB" id="A0A4S4D3S7"/>
<dbReference type="GO" id="GO:0003779">
    <property type="term" value="F:actin binding"/>
    <property type="evidence" value="ECO:0007669"/>
    <property type="project" value="InterPro"/>
</dbReference>
<dbReference type="Proteomes" id="UP000306102">
    <property type="component" value="Unassembled WGS sequence"/>
</dbReference>
<dbReference type="PANTHER" id="PTHR31265:SF22">
    <property type="entry name" value="DUF642 DOMAIN-CONTAINING PROTEIN"/>
    <property type="match status" value="1"/>
</dbReference>
<dbReference type="InterPro" id="IPR048278">
    <property type="entry name" value="PFN"/>
</dbReference>
<dbReference type="SUPFAM" id="SSF55770">
    <property type="entry name" value="Profilin (actin-binding protein)"/>
    <property type="match status" value="1"/>
</dbReference>
<keyword evidence="1" id="KW-0812">Transmembrane</keyword>
<keyword evidence="1" id="KW-1133">Transmembrane helix</keyword>
<evidence type="ECO:0000313" key="2">
    <source>
        <dbReference type="EMBL" id="THF96969.1"/>
    </source>
</evidence>
<sequence length="304" mass="34120">MYSRTSQQKSPFFPKKQDLFSPILGWIIESLKPIKYIDSKHFSAPSKLIAIELVEGRESATTKVIRTIPNKFYNLTCSIGDAKNACHGSMVVEAFVAKETLKAPYASHGNGGFENASFKFQAISARTKLAFYSSFYHTKLLTTLMDWAFVHKVWDKWASTCIGSSGEQSEVVYAIPLTVLLFFMSFMGHRLNIGAYSAEQEGINANPIELSQFVDFIKRYKLQSESFFIGLNQYVVTSIHENWFSARCMNTSKPAGEGAIVMHTAAFLLVALCVVLQIDYSGANQVRSKQTSSMYRIQVNLVFL</sequence>
<reference evidence="2 3" key="1">
    <citation type="journal article" date="2018" name="Proc. Natl. Acad. Sci. U.S.A.">
        <title>Draft genome sequence of Camellia sinensis var. sinensis provides insights into the evolution of the tea genome and tea quality.</title>
        <authorList>
            <person name="Wei C."/>
            <person name="Yang H."/>
            <person name="Wang S."/>
            <person name="Zhao J."/>
            <person name="Liu C."/>
            <person name="Gao L."/>
            <person name="Xia E."/>
            <person name="Lu Y."/>
            <person name="Tai Y."/>
            <person name="She G."/>
            <person name="Sun J."/>
            <person name="Cao H."/>
            <person name="Tong W."/>
            <person name="Gao Q."/>
            <person name="Li Y."/>
            <person name="Deng W."/>
            <person name="Jiang X."/>
            <person name="Wang W."/>
            <person name="Chen Q."/>
            <person name="Zhang S."/>
            <person name="Li H."/>
            <person name="Wu J."/>
            <person name="Wang P."/>
            <person name="Li P."/>
            <person name="Shi C."/>
            <person name="Zheng F."/>
            <person name="Jian J."/>
            <person name="Huang B."/>
            <person name="Shan D."/>
            <person name="Shi M."/>
            <person name="Fang C."/>
            <person name="Yue Y."/>
            <person name="Li F."/>
            <person name="Li D."/>
            <person name="Wei S."/>
            <person name="Han B."/>
            <person name="Jiang C."/>
            <person name="Yin Y."/>
            <person name="Xia T."/>
            <person name="Zhang Z."/>
            <person name="Bennetzen J.L."/>
            <person name="Zhao S."/>
            <person name="Wan X."/>
        </authorList>
    </citation>
    <scope>NUCLEOTIDE SEQUENCE [LARGE SCALE GENOMIC DNA]</scope>
    <source>
        <strain evidence="3">cv. Shuchazao</strain>
        <tissue evidence="2">Leaf</tissue>
    </source>
</reference>
<name>A0A4S4D3S7_CAMSN</name>
<accession>A0A4S4D3S7</accession>
<organism evidence="2 3">
    <name type="scientific">Camellia sinensis var. sinensis</name>
    <name type="common">China tea</name>
    <dbReference type="NCBI Taxonomy" id="542762"/>
    <lineage>
        <taxon>Eukaryota</taxon>
        <taxon>Viridiplantae</taxon>
        <taxon>Streptophyta</taxon>
        <taxon>Embryophyta</taxon>
        <taxon>Tracheophyta</taxon>
        <taxon>Spermatophyta</taxon>
        <taxon>Magnoliopsida</taxon>
        <taxon>eudicotyledons</taxon>
        <taxon>Gunneridae</taxon>
        <taxon>Pentapetalae</taxon>
        <taxon>asterids</taxon>
        <taxon>Ericales</taxon>
        <taxon>Theaceae</taxon>
        <taxon>Camellia</taxon>
    </lineage>
</organism>